<dbReference type="Proteomes" id="UP000198755">
    <property type="component" value="Unassembled WGS sequence"/>
</dbReference>
<evidence type="ECO:0000256" key="2">
    <source>
        <dbReference type="SAM" id="SignalP"/>
    </source>
</evidence>
<name>A0A1I3YWV6_9HYPH</name>
<dbReference type="RefSeq" id="WP_091681269.1">
    <property type="nucleotide sequence ID" value="NZ_FOSN01000006.1"/>
</dbReference>
<dbReference type="EMBL" id="FOSN01000006">
    <property type="protein sequence ID" value="SFK35691.1"/>
    <property type="molecule type" value="Genomic_DNA"/>
</dbReference>
<protein>
    <submittedName>
        <fullName evidence="3">Uncharacterized protein</fullName>
    </submittedName>
</protein>
<reference evidence="3 4" key="1">
    <citation type="submission" date="2016-10" db="EMBL/GenBank/DDBJ databases">
        <authorList>
            <person name="de Groot N.N."/>
        </authorList>
    </citation>
    <scope>NUCLEOTIDE SEQUENCE [LARGE SCALE GENOMIC DNA]</scope>
    <source>
        <strain evidence="3 4">NE2</strain>
    </source>
</reference>
<evidence type="ECO:0000313" key="3">
    <source>
        <dbReference type="EMBL" id="SFK35691.1"/>
    </source>
</evidence>
<proteinExistence type="predicted"/>
<feature type="region of interest" description="Disordered" evidence="1">
    <location>
        <begin position="42"/>
        <end position="85"/>
    </location>
</feature>
<keyword evidence="4" id="KW-1185">Reference proteome</keyword>
<sequence length="85" mass="8841">MMKNPSIVLLAASLLASGAVTAREYSDPGEGSARERIFRLDHGGAPLGAAPSEADRADFDHSGARGRQELGASPYRPDGPGNFSD</sequence>
<accession>A0A1I3YWV6</accession>
<dbReference type="AlphaFoldDB" id="A0A1I3YWV6"/>
<feature type="signal peptide" evidence="2">
    <location>
        <begin position="1"/>
        <end position="22"/>
    </location>
</feature>
<keyword evidence="2" id="KW-0732">Signal</keyword>
<evidence type="ECO:0000256" key="1">
    <source>
        <dbReference type="SAM" id="MobiDB-lite"/>
    </source>
</evidence>
<organism evidence="3 4">
    <name type="scientific">Methylocapsa palsarum</name>
    <dbReference type="NCBI Taxonomy" id="1612308"/>
    <lineage>
        <taxon>Bacteria</taxon>
        <taxon>Pseudomonadati</taxon>
        <taxon>Pseudomonadota</taxon>
        <taxon>Alphaproteobacteria</taxon>
        <taxon>Hyphomicrobiales</taxon>
        <taxon>Beijerinckiaceae</taxon>
        <taxon>Methylocapsa</taxon>
    </lineage>
</organism>
<evidence type="ECO:0000313" key="4">
    <source>
        <dbReference type="Proteomes" id="UP000198755"/>
    </source>
</evidence>
<feature type="compositionally biased region" description="Basic and acidic residues" evidence="1">
    <location>
        <begin position="53"/>
        <end position="68"/>
    </location>
</feature>
<feature type="chain" id="PRO_5011704858" evidence="2">
    <location>
        <begin position="23"/>
        <end position="85"/>
    </location>
</feature>
<gene>
    <name evidence="3" type="ORF">SAMN05444581_106207</name>
</gene>